<feature type="chain" id="PRO_5011733214" evidence="1">
    <location>
        <begin position="24"/>
        <end position="270"/>
    </location>
</feature>
<evidence type="ECO:0000256" key="1">
    <source>
        <dbReference type="SAM" id="SignalP"/>
    </source>
</evidence>
<dbReference type="NCBIfam" id="TIGR02595">
    <property type="entry name" value="PEP_CTERM"/>
    <property type="match status" value="1"/>
</dbReference>
<feature type="domain" description="Ice-binding protein C-terminal" evidence="2">
    <location>
        <begin position="244"/>
        <end position="263"/>
    </location>
</feature>
<dbReference type="AlphaFoldDB" id="A0A1I2RKN2"/>
<evidence type="ECO:0000259" key="2">
    <source>
        <dbReference type="Pfam" id="PF07589"/>
    </source>
</evidence>
<dbReference type="Proteomes" id="UP000198623">
    <property type="component" value="Unassembled WGS sequence"/>
</dbReference>
<accession>A0A1I2RKN2</accession>
<protein>
    <submittedName>
        <fullName evidence="3">PEP-CTERM protein-sorting domain-containing protein</fullName>
    </submittedName>
</protein>
<keyword evidence="1" id="KW-0732">Signal</keyword>
<dbReference type="EMBL" id="FOOU01000006">
    <property type="protein sequence ID" value="SFG40049.1"/>
    <property type="molecule type" value="Genomic_DNA"/>
</dbReference>
<dbReference type="InterPro" id="IPR049672">
    <property type="entry name" value="Xrt_dep_XDP1"/>
</dbReference>
<dbReference type="RefSeq" id="WP_177201148.1">
    <property type="nucleotide sequence ID" value="NZ_FOOU01000006.1"/>
</dbReference>
<dbReference type="Pfam" id="PF07589">
    <property type="entry name" value="PEP-CTERM"/>
    <property type="match status" value="1"/>
</dbReference>
<sequence>MKNINSKIGLCALLAVTSLAANASVSWNFKTSSNGDYRVSSSTAGTYQFTASDSATVTRLSAWSAPVSGSSPINNVTGLLAHNQFGLVIDQDGYGADGSGYGNSGSDSHAIDNGGNYEMVMFDFGANEFSLEAFDIGWYSNDSDVTVMAYQATPTSPSAESIGGVSLAGLPANGWSVISHHSNPGTGNESVNSNLNSVYSSYWIIGAYMSAVGSGGQSIGDNSWDAIKIGGITGSTRSTPPTGDVPEPGTLLLTALGLVFIARKKFVVKS</sequence>
<evidence type="ECO:0000313" key="4">
    <source>
        <dbReference type="Proteomes" id="UP000198623"/>
    </source>
</evidence>
<name>A0A1I2RKN2_9GAMM</name>
<evidence type="ECO:0000313" key="3">
    <source>
        <dbReference type="EMBL" id="SFG40049.1"/>
    </source>
</evidence>
<feature type="signal peptide" evidence="1">
    <location>
        <begin position="1"/>
        <end position="23"/>
    </location>
</feature>
<proteinExistence type="predicted"/>
<reference evidence="4" key="1">
    <citation type="submission" date="2016-10" db="EMBL/GenBank/DDBJ databases">
        <authorList>
            <person name="Varghese N."/>
            <person name="Submissions S."/>
        </authorList>
    </citation>
    <scope>NUCLEOTIDE SEQUENCE [LARGE SCALE GENOMIC DNA]</scope>
    <source>
        <strain evidence="4">CGMCC 1.10971</strain>
    </source>
</reference>
<gene>
    <name evidence="3" type="ORF">SAMN05216175_106120</name>
</gene>
<keyword evidence="4" id="KW-1185">Reference proteome</keyword>
<organism evidence="3 4">
    <name type="scientific">Neptunomonas qingdaonensis</name>
    <dbReference type="NCBI Taxonomy" id="1045558"/>
    <lineage>
        <taxon>Bacteria</taxon>
        <taxon>Pseudomonadati</taxon>
        <taxon>Pseudomonadota</taxon>
        <taxon>Gammaproteobacteria</taxon>
        <taxon>Oceanospirillales</taxon>
        <taxon>Oceanospirillaceae</taxon>
        <taxon>Neptunomonas</taxon>
    </lineage>
</organism>
<dbReference type="NCBIfam" id="NF041927">
    <property type="entry name" value="Xrt_dep_XDP1"/>
    <property type="match status" value="1"/>
</dbReference>
<dbReference type="InterPro" id="IPR013424">
    <property type="entry name" value="Ice-binding_C"/>
</dbReference>